<evidence type="ECO:0000256" key="6">
    <source>
        <dbReference type="PROSITE-ProRule" id="PRU00023"/>
    </source>
</evidence>
<evidence type="ECO:0000256" key="1">
    <source>
        <dbReference type="ARBA" id="ARBA00022538"/>
    </source>
</evidence>
<feature type="region of interest" description="Disordered" evidence="7">
    <location>
        <begin position="250"/>
        <end position="272"/>
    </location>
</feature>
<keyword evidence="1" id="KW-0633">Potassium transport</keyword>
<feature type="compositionally biased region" description="Low complexity" evidence="7">
    <location>
        <begin position="250"/>
        <end position="270"/>
    </location>
</feature>
<evidence type="ECO:0000256" key="7">
    <source>
        <dbReference type="SAM" id="MobiDB-lite"/>
    </source>
</evidence>
<gene>
    <name evidence="9" type="ORF">GUJ93_ZPchr0007g5628</name>
</gene>
<dbReference type="GO" id="GO:0034702">
    <property type="term" value="C:monoatomic ion channel complex"/>
    <property type="evidence" value="ECO:0007669"/>
    <property type="project" value="UniProtKB-KW"/>
</dbReference>
<evidence type="ECO:0000313" key="9">
    <source>
        <dbReference type="EMBL" id="KAG8081455.1"/>
    </source>
</evidence>
<dbReference type="Pfam" id="PF12796">
    <property type="entry name" value="Ank_2"/>
    <property type="match status" value="2"/>
</dbReference>
<evidence type="ECO:0000259" key="8">
    <source>
        <dbReference type="PROSITE" id="PS51490"/>
    </source>
</evidence>
<name>A0A8J5SVL3_ZIZPA</name>
<keyword evidence="4" id="KW-0630">Potassium</keyword>
<feature type="repeat" description="ANK" evidence="6">
    <location>
        <begin position="90"/>
        <end position="122"/>
    </location>
</feature>
<dbReference type="Pfam" id="PF11834">
    <property type="entry name" value="KHA"/>
    <property type="match status" value="1"/>
</dbReference>
<dbReference type="PANTHER" id="PTHR45743:SF10">
    <property type="entry name" value="POTASSIUM CHANNEL AKT3"/>
    <property type="match status" value="1"/>
</dbReference>
<keyword evidence="3" id="KW-0851">Voltage-gated channel</keyword>
<dbReference type="PROSITE" id="PS51490">
    <property type="entry name" value="KHA"/>
    <property type="match status" value="1"/>
</dbReference>
<dbReference type="Proteomes" id="UP000729402">
    <property type="component" value="Unassembled WGS sequence"/>
</dbReference>
<keyword evidence="6" id="KW-0040">ANK repeat</keyword>
<evidence type="ECO:0000256" key="4">
    <source>
        <dbReference type="ARBA" id="ARBA00022958"/>
    </source>
</evidence>
<dbReference type="OrthoDB" id="426293at2759"/>
<keyword evidence="10" id="KW-1185">Reference proteome</keyword>
<keyword evidence="3" id="KW-0406">Ion transport</keyword>
<dbReference type="PROSITE" id="PS50297">
    <property type="entry name" value="ANK_REP_REGION"/>
    <property type="match status" value="2"/>
</dbReference>
<organism evidence="9 10">
    <name type="scientific">Zizania palustris</name>
    <name type="common">Northern wild rice</name>
    <dbReference type="NCBI Taxonomy" id="103762"/>
    <lineage>
        <taxon>Eukaryota</taxon>
        <taxon>Viridiplantae</taxon>
        <taxon>Streptophyta</taxon>
        <taxon>Embryophyta</taxon>
        <taxon>Tracheophyta</taxon>
        <taxon>Spermatophyta</taxon>
        <taxon>Magnoliopsida</taxon>
        <taxon>Liliopsida</taxon>
        <taxon>Poales</taxon>
        <taxon>Poaceae</taxon>
        <taxon>BOP clade</taxon>
        <taxon>Oryzoideae</taxon>
        <taxon>Oryzeae</taxon>
        <taxon>Zizaniinae</taxon>
        <taxon>Zizania</taxon>
    </lineage>
</organism>
<dbReference type="GO" id="GO:0005249">
    <property type="term" value="F:voltage-gated potassium channel activity"/>
    <property type="evidence" value="ECO:0007669"/>
    <property type="project" value="InterPro"/>
</dbReference>
<dbReference type="PROSITE" id="PS50088">
    <property type="entry name" value="ANK_REPEAT"/>
    <property type="match status" value="3"/>
</dbReference>
<dbReference type="PANTHER" id="PTHR45743">
    <property type="entry name" value="POTASSIUM CHANNEL AKT1"/>
    <property type="match status" value="1"/>
</dbReference>
<evidence type="ECO:0000256" key="3">
    <source>
        <dbReference type="ARBA" id="ARBA00022882"/>
    </source>
</evidence>
<keyword evidence="2" id="KW-0631">Potassium channel</keyword>
<dbReference type="EMBL" id="JAAALK010000282">
    <property type="protein sequence ID" value="KAG8081455.1"/>
    <property type="molecule type" value="Genomic_DNA"/>
</dbReference>
<reference evidence="9" key="2">
    <citation type="submission" date="2021-02" db="EMBL/GenBank/DDBJ databases">
        <authorList>
            <person name="Kimball J.A."/>
            <person name="Haas M.W."/>
            <person name="Macchietto M."/>
            <person name="Kono T."/>
            <person name="Duquette J."/>
            <person name="Shao M."/>
        </authorList>
    </citation>
    <scope>NUCLEOTIDE SEQUENCE</scope>
    <source>
        <tissue evidence="9">Fresh leaf tissue</tissue>
    </source>
</reference>
<protein>
    <recommendedName>
        <fullName evidence="8">KHA domain-containing protein</fullName>
    </recommendedName>
</protein>
<keyword evidence="5" id="KW-0407">Ion channel</keyword>
<evidence type="ECO:0000256" key="5">
    <source>
        <dbReference type="ARBA" id="ARBA00023303"/>
    </source>
</evidence>
<keyword evidence="3" id="KW-0813">Transport</keyword>
<feature type="non-terminal residue" evidence="9">
    <location>
        <position position="394"/>
    </location>
</feature>
<comment type="caution">
    <text evidence="9">The sequence shown here is derived from an EMBL/GenBank/DDBJ whole genome shotgun (WGS) entry which is preliminary data.</text>
</comment>
<dbReference type="AlphaFoldDB" id="A0A8J5SVL3"/>
<dbReference type="InterPro" id="IPR045319">
    <property type="entry name" value="KAT/AKT"/>
</dbReference>
<dbReference type="InterPro" id="IPR002110">
    <property type="entry name" value="Ankyrin_rpt"/>
</dbReference>
<accession>A0A8J5SVL3</accession>
<evidence type="ECO:0000313" key="10">
    <source>
        <dbReference type="Proteomes" id="UP000729402"/>
    </source>
</evidence>
<dbReference type="InterPro" id="IPR021789">
    <property type="entry name" value="KHA_dom"/>
</dbReference>
<feature type="domain" description="KHA" evidence="8">
    <location>
        <begin position="316"/>
        <end position="394"/>
    </location>
</feature>
<proteinExistence type="predicted"/>
<evidence type="ECO:0000256" key="2">
    <source>
        <dbReference type="ARBA" id="ARBA00022826"/>
    </source>
</evidence>
<dbReference type="SMART" id="SM00248">
    <property type="entry name" value="ANK"/>
    <property type="match status" value="5"/>
</dbReference>
<feature type="repeat" description="ANK" evidence="6">
    <location>
        <begin position="155"/>
        <end position="187"/>
    </location>
</feature>
<feature type="repeat" description="ANK" evidence="6">
    <location>
        <begin position="57"/>
        <end position="89"/>
    </location>
</feature>
<reference evidence="9" key="1">
    <citation type="journal article" date="2021" name="bioRxiv">
        <title>Whole Genome Assembly and Annotation of Northern Wild Rice, Zizania palustris L., Supports a Whole Genome Duplication in the Zizania Genus.</title>
        <authorList>
            <person name="Haas M."/>
            <person name="Kono T."/>
            <person name="Macchietto M."/>
            <person name="Millas R."/>
            <person name="McGilp L."/>
            <person name="Shao M."/>
            <person name="Duquette J."/>
            <person name="Hirsch C.N."/>
            <person name="Kimball J."/>
        </authorList>
    </citation>
    <scope>NUCLEOTIDE SEQUENCE</scope>
    <source>
        <tissue evidence="9">Fresh leaf tissue</tissue>
    </source>
</reference>
<feature type="region of interest" description="Disordered" evidence="7">
    <location>
        <begin position="211"/>
        <end position="233"/>
    </location>
</feature>
<sequence>EKDISAIAGVTKEIEGVLARAQLDFPITLCFAASKGDSFLLHQLLKRGLDPNESDHYGRTALHIAASNGSEQCVRLLIENGADSNSRDPEGRVPLWEALCRRHQSVVQLLVDAGGDLSYGEAASYARVAVEQDDAALFKEIIRHGGDVAAAYSSDGTTPLHRAVLDSNVKMVKLLLEHGADADREDVNGLTPRAVADQSGHEEMQLVFASHQDAQKTRLPPTQQQHPPTDRRVDAADPLATRFRTAKAAASVESSLSSSRRGSYSSSARSTPQRMASFRNSLFGVISSSHAIHNDGSGESLRYSGGGERESSPLIRVTISCPEQAGKDSKLVFMPETLKSLLKLGCTRFGFAPTRVVTSDGAEVDDVRLVGDGDHLLLVTDQWVPDNGTTCTNQ</sequence>